<proteinExistence type="predicted"/>
<gene>
    <name evidence="3" type="ORF">H310_10846</name>
</gene>
<dbReference type="GeneID" id="20087896"/>
<sequence length="217" mass="21850">MPRTACVTALVLGLLAALTATQSMPSSNSCNLTNYCGIACMDPASEGCCNGTIFSLMARQAPSPRMSRQSCCQAADGTAYVASSCPILYRPPTTLNATAPPIQVILVPPFVIAISSNASSRNGGSSTNGTTNTTVLPPLMSQPATSVPAPSTTATDNSSSTPTTAPSTETTTVAPGPMRLAVTTKAPTPTVMPNAAASPSGILTWSVAMIAVALLVA</sequence>
<feature type="compositionally biased region" description="Low complexity" evidence="1">
    <location>
        <begin position="118"/>
        <end position="134"/>
    </location>
</feature>
<evidence type="ECO:0000313" key="3">
    <source>
        <dbReference type="EMBL" id="ETV95790.1"/>
    </source>
</evidence>
<dbReference type="RefSeq" id="XP_008875541.1">
    <property type="nucleotide sequence ID" value="XM_008877319.1"/>
</dbReference>
<feature type="chain" id="PRO_5001534474" evidence="2">
    <location>
        <begin position="22"/>
        <end position="217"/>
    </location>
</feature>
<dbReference type="OrthoDB" id="10518167at2759"/>
<evidence type="ECO:0000256" key="1">
    <source>
        <dbReference type="SAM" id="MobiDB-lite"/>
    </source>
</evidence>
<dbReference type="AlphaFoldDB" id="A0A024TNS3"/>
<name>A0A024TNS3_9STRA</name>
<feature type="region of interest" description="Disordered" evidence="1">
    <location>
        <begin position="118"/>
        <end position="179"/>
    </location>
</feature>
<feature type="compositionally biased region" description="Low complexity" evidence="1">
    <location>
        <begin position="141"/>
        <end position="175"/>
    </location>
</feature>
<keyword evidence="2" id="KW-0732">Signal</keyword>
<dbReference type="EMBL" id="KI913979">
    <property type="protein sequence ID" value="ETV95790.1"/>
    <property type="molecule type" value="Genomic_DNA"/>
</dbReference>
<accession>A0A024TNS3</accession>
<dbReference type="VEuPathDB" id="FungiDB:H310_10846"/>
<evidence type="ECO:0000256" key="2">
    <source>
        <dbReference type="SAM" id="SignalP"/>
    </source>
</evidence>
<feature type="signal peptide" evidence="2">
    <location>
        <begin position="1"/>
        <end position="21"/>
    </location>
</feature>
<organism evidence="3">
    <name type="scientific">Aphanomyces invadans</name>
    <dbReference type="NCBI Taxonomy" id="157072"/>
    <lineage>
        <taxon>Eukaryota</taxon>
        <taxon>Sar</taxon>
        <taxon>Stramenopiles</taxon>
        <taxon>Oomycota</taxon>
        <taxon>Saprolegniomycetes</taxon>
        <taxon>Saprolegniales</taxon>
        <taxon>Verrucalvaceae</taxon>
        <taxon>Aphanomyces</taxon>
    </lineage>
</organism>
<protein>
    <submittedName>
        <fullName evidence="3">Uncharacterized protein</fullName>
    </submittedName>
</protein>
<reference evidence="3" key="1">
    <citation type="submission" date="2013-12" db="EMBL/GenBank/DDBJ databases">
        <title>The Genome Sequence of Aphanomyces invadans NJM9701.</title>
        <authorList>
            <consortium name="The Broad Institute Genomics Platform"/>
            <person name="Russ C."/>
            <person name="Tyler B."/>
            <person name="van West P."/>
            <person name="Dieguez-Uribeondo J."/>
            <person name="Young S.K."/>
            <person name="Zeng Q."/>
            <person name="Gargeya S."/>
            <person name="Fitzgerald M."/>
            <person name="Abouelleil A."/>
            <person name="Alvarado L."/>
            <person name="Chapman S.B."/>
            <person name="Gainer-Dewar J."/>
            <person name="Goldberg J."/>
            <person name="Griggs A."/>
            <person name="Gujja S."/>
            <person name="Hansen M."/>
            <person name="Howarth C."/>
            <person name="Imamovic A."/>
            <person name="Ireland A."/>
            <person name="Larimer J."/>
            <person name="McCowan C."/>
            <person name="Murphy C."/>
            <person name="Pearson M."/>
            <person name="Poon T.W."/>
            <person name="Priest M."/>
            <person name="Roberts A."/>
            <person name="Saif S."/>
            <person name="Shea T."/>
            <person name="Sykes S."/>
            <person name="Wortman J."/>
            <person name="Nusbaum C."/>
            <person name="Birren B."/>
        </authorList>
    </citation>
    <scope>NUCLEOTIDE SEQUENCE [LARGE SCALE GENOMIC DNA]</scope>
    <source>
        <strain evidence="3">NJM9701</strain>
    </source>
</reference>